<gene>
    <name evidence="1" type="ORF">SAMN05421541_102171</name>
</gene>
<evidence type="ECO:0000313" key="2">
    <source>
        <dbReference type="Proteomes" id="UP000199645"/>
    </source>
</evidence>
<dbReference type="RefSeq" id="WP_093610252.1">
    <property type="nucleotide sequence ID" value="NZ_BOMT01000016.1"/>
</dbReference>
<name>A0A1I2BAX6_9ACTN</name>
<dbReference type="STRING" id="35752.SAMN05421541_102171"/>
<protein>
    <submittedName>
        <fullName evidence="1">Uncharacterized protein</fullName>
    </submittedName>
</protein>
<evidence type="ECO:0000313" key="1">
    <source>
        <dbReference type="EMBL" id="SFE52453.1"/>
    </source>
</evidence>
<dbReference type="EMBL" id="FONV01000002">
    <property type="protein sequence ID" value="SFE52453.1"/>
    <property type="molecule type" value="Genomic_DNA"/>
</dbReference>
<accession>A0A1I2BAX6</accession>
<sequence>MSARRPLCANPELLVLLAQAEGWTLNVPEQCESPAYHRVLLAIRQRGRMTVHQADLCVWHAFVVVERNGGRILGELATASP</sequence>
<dbReference type="AlphaFoldDB" id="A0A1I2BAX6"/>
<proteinExistence type="predicted"/>
<dbReference type="Proteomes" id="UP000199645">
    <property type="component" value="Unassembled WGS sequence"/>
</dbReference>
<keyword evidence="2" id="KW-1185">Reference proteome</keyword>
<reference evidence="1 2" key="1">
    <citation type="submission" date="2016-10" db="EMBL/GenBank/DDBJ databases">
        <authorList>
            <person name="de Groot N.N."/>
        </authorList>
    </citation>
    <scope>NUCLEOTIDE SEQUENCE [LARGE SCALE GENOMIC DNA]</scope>
    <source>
        <strain evidence="1 2">DSM 43019</strain>
    </source>
</reference>
<organism evidence="1 2">
    <name type="scientific">Actinoplanes philippinensis</name>
    <dbReference type="NCBI Taxonomy" id="35752"/>
    <lineage>
        <taxon>Bacteria</taxon>
        <taxon>Bacillati</taxon>
        <taxon>Actinomycetota</taxon>
        <taxon>Actinomycetes</taxon>
        <taxon>Micromonosporales</taxon>
        <taxon>Micromonosporaceae</taxon>
        <taxon>Actinoplanes</taxon>
    </lineage>
</organism>